<reference evidence="2" key="1">
    <citation type="journal article" date="2021" name="mSystems">
        <title>Bacteria and Archaea Synergistically Convert Glycine Betaine to Biogenic Methane in the Formosa Cold Seep of the South China Sea.</title>
        <authorList>
            <person name="Li L."/>
            <person name="Zhang W."/>
            <person name="Zhang S."/>
            <person name="Song L."/>
            <person name="Sun Q."/>
            <person name="Zhang H."/>
            <person name="Xiang H."/>
            <person name="Dong X."/>
        </authorList>
    </citation>
    <scope>NUCLEOTIDE SEQUENCE</scope>
    <source>
        <strain evidence="2">ZWT</strain>
    </source>
</reference>
<dbReference type="Proteomes" id="UP001056429">
    <property type="component" value="Unassembled WGS sequence"/>
</dbReference>
<dbReference type="InterPro" id="IPR025372">
    <property type="entry name" value="DUF4362"/>
</dbReference>
<feature type="chain" id="PRO_5039947291" evidence="1">
    <location>
        <begin position="22"/>
        <end position="214"/>
    </location>
</feature>
<comment type="caution">
    <text evidence="2">The sequence shown here is derived from an EMBL/GenBank/DDBJ whole genome shotgun (WGS) entry which is preliminary data.</text>
</comment>
<dbReference type="AlphaFoldDB" id="A0A9J6P868"/>
<keyword evidence="1" id="KW-0732">Signal</keyword>
<protein>
    <submittedName>
        <fullName evidence="2">DUF4362 domain-containing protein</fullName>
    </submittedName>
</protein>
<organism evidence="2 3">
    <name type="scientific">Oceanirhabdus seepicola</name>
    <dbReference type="NCBI Taxonomy" id="2828781"/>
    <lineage>
        <taxon>Bacteria</taxon>
        <taxon>Bacillati</taxon>
        <taxon>Bacillota</taxon>
        <taxon>Clostridia</taxon>
        <taxon>Eubacteriales</taxon>
        <taxon>Clostridiaceae</taxon>
        <taxon>Oceanirhabdus</taxon>
    </lineage>
</organism>
<dbReference type="PROSITE" id="PS51257">
    <property type="entry name" value="PROKAR_LIPOPROTEIN"/>
    <property type="match status" value="1"/>
</dbReference>
<reference evidence="2" key="2">
    <citation type="submission" date="2021-04" db="EMBL/GenBank/DDBJ databases">
        <authorList>
            <person name="Dong X."/>
        </authorList>
    </citation>
    <scope>NUCLEOTIDE SEQUENCE</scope>
    <source>
        <strain evidence="2">ZWT</strain>
    </source>
</reference>
<sequence>MKKIHVLGIFIATLFSTTSCGFPAITVSGYEVKLNKDKQGYDNNNYHMNNVSIASPDYKINGSNIKSINEDFATSKSNLLPLNVIPLEYTPELAKNSRNIVISPGELIFNLEEINNFMTHTQMGIKDYLRIAFFDESGIPIIMDLEYDGFIIILTIDKSRLATETDGIEKIIYDKLTLEVEYNPEKENNIISYILSSNDIDNSRVLFQIPEAKL</sequence>
<gene>
    <name evidence="2" type="ORF">KDK92_23890</name>
</gene>
<keyword evidence="3" id="KW-1185">Reference proteome</keyword>
<accession>A0A9J6P868</accession>
<name>A0A9J6P868_9CLOT</name>
<evidence type="ECO:0000256" key="1">
    <source>
        <dbReference type="SAM" id="SignalP"/>
    </source>
</evidence>
<proteinExistence type="predicted"/>
<feature type="signal peptide" evidence="1">
    <location>
        <begin position="1"/>
        <end position="21"/>
    </location>
</feature>
<dbReference type="EMBL" id="JAGSOJ010000007">
    <property type="protein sequence ID" value="MCM1992771.1"/>
    <property type="molecule type" value="Genomic_DNA"/>
</dbReference>
<dbReference type="RefSeq" id="WP_250861939.1">
    <property type="nucleotide sequence ID" value="NZ_JAGSOJ010000007.1"/>
</dbReference>
<dbReference type="Pfam" id="PF14275">
    <property type="entry name" value="DUF4362"/>
    <property type="match status" value="1"/>
</dbReference>
<evidence type="ECO:0000313" key="2">
    <source>
        <dbReference type="EMBL" id="MCM1992771.1"/>
    </source>
</evidence>
<evidence type="ECO:0000313" key="3">
    <source>
        <dbReference type="Proteomes" id="UP001056429"/>
    </source>
</evidence>